<dbReference type="EC" id="3.4.21.1" evidence="7"/>
<comment type="caution">
    <text evidence="11">The sequence shown here is derived from an EMBL/GenBank/DDBJ whole genome shotgun (WGS) entry which is preliminary data.</text>
</comment>
<evidence type="ECO:0000256" key="3">
    <source>
        <dbReference type="ARBA" id="ARBA00022670"/>
    </source>
</evidence>
<comment type="subcellular location">
    <subcellularLocation>
        <location evidence="1">Secreted</location>
        <location evidence="1">Extracellular space</location>
    </subcellularLocation>
</comment>
<dbReference type="PROSITE" id="PS00135">
    <property type="entry name" value="TRYPSIN_SER"/>
    <property type="match status" value="2"/>
</dbReference>
<keyword evidence="5 8" id="KW-0720">Serine protease</keyword>
<dbReference type="Proteomes" id="UP000279307">
    <property type="component" value="Chromosome 7"/>
</dbReference>
<dbReference type="PRINTS" id="PR00722">
    <property type="entry name" value="CHYMOTRYPSIN"/>
</dbReference>
<evidence type="ECO:0000256" key="9">
    <source>
        <dbReference type="SAM" id="SignalP"/>
    </source>
</evidence>
<dbReference type="InterPro" id="IPR001254">
    <property type="entry name" value="Trypsin_dom"/>
</dbReference>
<evidence type="ECO:0000256" key="1">
    <source>
        <dbReference type="ARBA" id="ARBA00004239"/>
    </source>
</evidence>
<keyword evidence="6" id="KW-1015">Disulfide bond</keyword>
<evidence type="ECO:0000256" key="8">
    <source>
        <dbReference type="RuleBase" id="RU363034"/>
    </source>
</evidence>
<organism evidence="11">
    <name type="scientific">Ooceraea biroi</name>
    <name type="common">Clonal raider ant</name>
    <name type="synonym">Cerapachys biroi</name>
    <dbReference type="NCBI Taxonomy" id="2015173"/>
    <lineage>
        <taxon>Eukaryota</taxon>
        <taxon>Metazoa</taxon>
        <taxon>Ecdysozoa</taxon>
        <taxon>Arthropoda</taxon>
        <taxon>Hexapoda</taxon>
        <taxon>Insecta</taxon>
        <taxon>Pterygota</taxon>
        <taxon>Neoptera</taxon>
        <taxon>Endopterygota</taxon>
        <taxon>Hymenoptera</taxon>
        <taxon>Apocrita</taxon>
        <taxon>Aculeata</taxon>
        <taxon>Formicoidea</taxon>
        <taxon>Formicidae</taxon>
        <taxon>Dorylinae</taxon>
        <taxon>Ooceraea</taxon>
    </lineage>
</organism>
<keyword evidence="3 8" id="KW-0645">Protease</keyword>
<dbReference type="InterPro" id="IPR009003">
    <property type="entry name" value="Peptidase_S1_PA"/>
</dbReference>
<dbReference type="EMBL" id="QOIP01000007">
    <property type="protein sequence ID" value="RLU20046.1"/>
    <property type="molecule type" value="Genomic_DNA"/>
</dbReference>
<feature type="domain" description="Peptidase S1" evidence="10">
    <location>
        <begin position="27"/>
        <end position="270"/>
    </location>
</feature>
<dbReference type="PROSITE" id="PS00134">
    <property type="entry name" value="TRYPSIN_HIS"/>
    <property type="match status" value="2"/>
</dbReference>
<dbReference type="AlphaFoldDB" id="A0A3L8DI96"/>
<evidence type="ECO:0000256" key="7">
    <source>
        <dbReference type="ARBA" id="ARBA00044036"/>
    </source>
</evidence>
<dbReference type="SUPFAM" id="SSF50494">
    <property type="entry name" value="Trypsin-like serine proteases"/>
    <property type="match status" value="2"/>
</dbReference>
<dbReference type="GO" id="GO:0004252">
    <property type="term" value="F:serine-type endopeptidase activity"/>
    <property type="evidence" value="ECO:0007669"/>
    <property type="project" value="UniProtKB-EC"/>
</dbReference>
<name>A0A3L8DI96_OOCBI</name>
<dbReference type="Pfam" id="PF00089">
    <property type="entry name" value="Trypsin"/>
    <property type="match status" value="2"/>
</dbReference>
<feature type="domain" description="Peptidase S1" evidence="10">
    <location>
        <begin position="325"/>
        <end position="567"/>
    </location>
</feature>
<evidence type="ECO:0000256" key="4">
    <source>
        <dbReference type="ARBA" id="ARBA00022801"/>
    </source>
</evidence>
<dbReference type="Gene3D" id="2.40.10.10">
    <property type="entry name" value="Trypsin-like serine proteases"/>
    <property type="match status" value="2"/>
</dbReference>
<feature type="chain" id="PRO_5018199683" description="chymotrypsin" evidence="9">
    <location>
        <begin position="19"/>
        <end position="569"/>
    </location>
</feature>
<reference evidence="11" key="1">
    <citation type="journal article" date="2018" name="Genome Res.">
        <title>The genomic architecture and molecular evolution of ant odorant receptors.</title>
        <authorList>
            <person name="McKenzie S.K."/>
            <person name="Kronauer D.J.C."/>
        </authorList>
    </citation>
    <scope>NUCLEOTIDE SEQUENCE [LARGE SCALE GENOMIC DNA]</scope>
    <source>
        <strain evidence="11">Clonal line C1</strain>
    </source>
</reference>
<dbReference type="PANTHER" id="PTHR24264:SF65">
    <property type="entry name" value="SRCR DOMAIN-CONTAINING PROTEIN"/>
    <property type="match status" value="1"/>
</dbReference>
<dbReference type="OrthoDB" id="10061449at2759"/>
<dbReference type="PROSITE" id="PS50240">
    <property type="entry name" value="TRYPSIN_DOM"/>
    <property type="match status" value="2"/>
</dbReference>
<sequence>MLIQCLLAAVLVFQASLATPFGLQPRITDGQDAEPGEFPHQVSIRWGVPPIFKYNHVCGGSILNERYVLTAAHCILRIGKLKVVAGKHYLTREESTQQEVDVEKAIVHENFKGGIAPFDIAVLKLKTPLVLNERVSAVKLPEQDQVRSGDAVVTGWGSISKGLRPMLPAVLQKATVPLLDNKSCLAKFPEGIIGKKPELFDTQICTDSAGEVAACSGDSGGPLVQFDNNSKTATQIGVVSWGVYPCGVSRSPSVYTRVPSYVNWINNVIMEALDETSIKHSGFIQLTPHFEMDSKLIVVFALLAVAFAEKPYLGFRMHFPISSQVVGGSDAPKGGYPYIVSLQWGQTKNSASHFCAGSILNSQWIVTAAHCTQAVPSYGVFLIKAGKHNIKTSENNEQVIEVNNYIEHEQYRGGVGPYDIALIKLKSPLTLTNDVQTIELAEAESDPTGNAFLAGWGSTSRTRNPRYPDILQHAQLEYVDRTTCHEAVRRLTGSSPVHETNVCTGPLNGEKSACSGDSGGPLIKRYGNKPVLAGVVSWGIIPCGTVGAPSVYAKVSKFNTWIEKNVASN</sequence>
<dbReference type="InterPro" id="IPR050127">
    <property type="entry name" value="Serine_Proteases_S1"/>
</dbReference>
<dbReference type="InterPro" id="IPR033116">
    <property type="entry name" value="TRYPSIN_SER"/>
</dbReference>
<dbReference type="FunFam" id="2.40.10.10:FF:000047">
    <property type="entry name" value="Trypsin eta"/>
    <property type="match status" value="2"/>
</dbReference>
<feature type="signal peptide" evidence="9">
    <location>
        <begin position="1"/>
        <end position="18"/>
    </location>
</feature>
<dbReference type="PANTHER" id="PTHR24264">
    <property type="entry name" value="TRYPSIN-RELATED"/>
    <property type="match status" value="1"/>
</dbReference>
<gene>
    <name evidence="11" type="ORF">DMN91_006652</name>
</gene>
<dbReference type="InterPro" id="IPR001314">
    <property type="entry name" value="Peptidase_S1A"/>
</dbReference>
<evidence type="ECO:0000256" key="2">
    <source>
        <dbReference type="ARBA" id="ARBA00022525"/>
    </source>
</evidence>
<evidence type="ECO:0000256" key="6">
    <source>
        <dbReference type="ARBA" id="ARBA00023157"/>
    </source>
</evidence>
<proteinExistence type="predicted"/>
<dbReference type="InterPro" id="IPR043504">
    <property type="entry name" value="Peptidase_S1_PA_chymotrypsin"/>
</dbReference>
<protein>
    <recommendedName>
        <fullName evidence="7">chymotrypsin</fullName>
        <ecNumber evidence="7">3.4.21.1</ecNumber>
    </recommendedName>
</protein>
<keyword evidence="9" id="KW-0732">Signal</keyword>
<dbReference type="SMART" id="SM00020">
    <property type="entry name" value="Tryp_SPc"/>
    <property type="match status" value="2"/>
</dbReference>
<keyword evidence="2" id="KW-0964">Secreted</keyword>
<dbReference type="InterPro" id="IPR018114">
    <property type="entry name" value="TRYPSIN_HIS"/>
</dbReference>
<evidence type="ECO:0000256" key="5">
    <source>
        <dbReference type="ARBA" id="ARBA00022825"/>
    </source>
</evidence>
<accession>A0A3L8DI96</accession>
<dbReference type="GO" id="GO:0016485">
    <property type="term" value="P:protein processing"/>
    <property type="evidence" value="ECO:0007669"/>
    <property type="project" value="UniProtKB-ARBA"/>
</dbReference>
<keyword evidence="4 8" id="KW-0378">Hydrolase</keyword>
<evidence type="ECO:0000313" key="11">
    <source>
        <dbReference type="EMBL" id="RLU20046.1"/>
    </source>
</evidence>
<reference evidence="11" key="2">
    <citation type="submission" date="2018-07" db="EMBL/GenBank/DDBJ databases">
        <authorList>
            <person name="Mckenzie S.K."/>
            <person name="Kronauer D.J.C."/>
        </authorList>
    </citation>
    <scope>NUCLEOTIDE SEQUENCE</scope>
    <source>
        <strain evidence="11">Clonal line C1</strain>
    </source>
</reference>
<evidence type="ECO:0000259" key="10">
    <source>
        <dbReference type="PROSITE" id="PS50240"/>
    </source>
</evidence>
<dbReference type="GO" id="GO:0005615">
    <property type="term" value="C:extracellular space"/>
    <property type="evidence" value="ECO:0007669"/>
    <property type="project" value="TreeGrafter"/>
</dbReference>
<dbReference type="CDD" id="cd00190">
    <property type="entry name" value="Tryp_SPc"/>
    <property type="match status" value="2"/>
</dbReference>